<gene>
    <name evidence="2" type="ORF">LAZ67_3001318</name>
</gene>
<dbReference type="Proteomes" id="UP001235939">
    <property type="component" value="Chromosome 03"/>
</dbReference>
<evidence type="ECO:0000313" key="2">
    <source>
        <dbReference type="EMBL" id="UYV64613.1"/>
    </source>
</evidence>
<sequence length="380" mass="43397">MVRRWRSWFLEGRQNVHDDERSSRPVTATDNAAVAAVRNVVEADHHVTIDEIMIRLPPGIEIGRSLIGTIMSDVLNFRKVCARWVPRLLSKNHKQQWMEAARAFLEMHRRDGDQLFSHIVTGDESWVNAARYCEVFTKLRAAIKRKRPGLFSRKVLLVHDNALPHAARTTQTLLENFKWEIFTHPPYSPELAPSDFHLFPALKLRLGDITDFPVTKSRQDSGRQGTSKQIDHCLYRKMEQGREEESKEPMKTDPDSESGGSPTFPKKETTFGKTQEIVPGQEDVTPPPPVSDVLGRLTTTLPQLSAVTGHRERWNRYDGSYKAQSFFTNYDAQADRAQLQYSTSLKKPPDLLQAPLRVTNTRAYVTCSPTISKPRAQRKQ</sequence>
<accession>A0ABY6K7P8</accession>
<name>A0ABY6K7P8_9ARAC</name>
<dbReference type="InterPro" id="IPR036397">
    <property type="entry name" value="RNaseH_sf"/>
</dbReference>
<dbReference type="InterPro" id="IPR052709">
    <property type="entry name" value="Transposase-MT_Hybrid"/>
</dbReference>
<reference evidence="2 3" key="1">
    <citation type="submission" date="2022-01" db="EMBL/GenBank/DDBJ databases">
        <title>A chromosomal length assembly of Cordylochernes scorpioides.</title>
        <authorList>
            <person name="Zeh D."/>
            <person name="Zeh J."/>
        </authorList>
    </citation>
    <scope>NUCLEOTIDE SEQUENCE [LARGE SCALE GENOMIC DNA]</scope>
    <source>
        <strain evidence="2">IN4F17</strain>
        <tissue evidence="2">Whole Body</tissue>
    </source>
</reference>
<feature type="region of interest" description="Disordered" evidence="1">
    <location>
        <begin position="213"/>
        <end position="271"/>
    </location>
</feature>
<feature type="compositionally biased region" description="Basic and acidic residues" evidence="1">
    <location>
        <begin position="229"/>
        <end position="254"/>
    </location>
</feature>
<protein>
    <recommendedName>
        <fullName evidence="4">Transposase</fullName>
    </recommendedName>
</protein>
<dbReference type="PANTHER" id="PTHR46060:SF1">
    <property type="entry name" value="MARINER MOS1 TRANSPOSASE-LIKE PROTEIN"/>
    <property type="match status" value="1"/>
</dbReference>
<dbReference type="Gene3D" id="3.30.420.10">
    <property type="entry name" value="Ribonuclease H-like superfamily/Ribonuclease H"/>
    <property type="match status" value="2"/>
</dbReference>
<evidence type="ECO:0000256" key="1">
    <source>
        <dbReference type="SAM" id="MobiDB-lite"/>
    </source>
</evidence>
<proteinExistence type="predicted"/>
<evidence type="ECO:0008006" key="4">
    <source>
        <dbReference type="Google" id="ProtNLM"/>
    </source>
</evidence>
<evidence type="ECO:0000313" key="3">
    <source>
        <dbReference type="Proteomes" id="UP001235939"/>
    </source>
</evidence>
<dbReference type="EMBL" id="CP092865">
    <property type="protein sequence ID" value="UYV64613.1"/>
    <property type="molecule type" value="Genomic_DNA"/>
</dbReference>
<dbReference type="PANTHER" id="PTHR46060">
    <property type="entry name" value="MARINER MOS1 TRANSPOSASE-LIKE PROTEIN"/>
    <property type="match status" value="1"/>
</dbReference>
<keyword evidence="3" id="KW-1185">Reference proteome</keyword>
<organism evidence="2 3">
    <name type="scientific">Cordylochernes scorpioides</name>
    <dbReference type="NCBI Taxonomy" id="51811"/>
    <lineage>
        <taxon>Eukaryota</taxon>
        <taxon>Metazoa</taxon>
        <taxon>Ecdysozoa</taxon>
        <taxon>Arthropoda</taxon>
        <taxon>Chelicerata</taxon>
        <taxon>Arachnida</taxon>
        <taxon>Pseudoscorpiones</taxon>
        <taxon>Cheliferoidea</taxon>
        <taxon>Chernetidae</taxon>
        <taxon>Cordylochernes</taxon>
    </lineage>
</organism>